<reference evidence="2" key="1">
    <citation type="journal article" date="2019" name="Int. J. Syst. Evol. Microbiol.">
        <title>The Global Catalogue of Microorganisms (GCM) 10K type strain sequencing project: providing services to taxonomists for standard genome sequencing and annotation.</title>
        <authorList>
            <consortium name="The Broad Institute Genomics Platform"/>
            <consortium name="The Broad Institute Genome Sequencing Center for Infectious Disease"/>
            <person name="Wu L."/>
            <person name="Ma J."/>
        </authorList>
    </citation>
    <scope>NUCLEOTIDE SEQUENCE [LARGE SCALE GENOMIC DNA]</scope>
    <source>
        <strain evidence="2">CCUG 63830</strain>
    </source>
</reference>
<dbReference type="Gene3D" id="3.40.50.300">
    <property type="entry name" value="P-loop containing nucleotide triphosphate hydrolases"/>
    <property type="match status" value="1"/>
</dbReference>
<dbReference type="Proteomes" id="UP001596317">
    <property type="component" value="Unassembled WGS sequence"/>
</dbReference>
<dbReference type="EMBL" id="JBHSWB010000001">
    <property type="protein sequence ID" value="MFC6661677.1"/>
    <property type="molecule type" value="Genomic_DNA"/>
</dbReference>
<protein>
    <submittedName>
        <fullName evidence="1">Uncharacterized protein</fullName>
    </submittedName>
</protein>
<evidence type="ECO:0000313" key="1">
    <source>
        <dbReference type="EMBL" id="MFC6661677.1"/>
    </source>
</evidence>
<proteinExistence type="predicted"/>
<sequence>MLSQQTDGIIAVVGAEEATQADIQRLIQSAKHVQAHIAGFVLNRVSQRDTAYYHGYSDTLT</sequence>
<organism evidence="1 2">
    <name type="scientific">Deinococcus multiflagellatus</name>
    <dbReference type="NCBI Taxonomy" id="1656887"/>
    <lineage>
        <taxon>Bacteria</taxon>
        <taxon>Thermotogati</taxon>
        <taxon>Deinococcota</taxon>
        <taxon>Deinococci</taxon>
        <taxon>Deinococcales</taxon>
        <taxon>Deinococcaceae</taxon>
        <taxon>Deinococcus</taxon>
    </lineage>
</organism>
<keyword evidence="2" id="KW-1185">Reference proteome</keyword>
<comment type="caution">
    <text evidence="1">The sequence shown here is derived from an EMBL/GenBank/DDBJ whole genome shotgun (WGS) entry which is preliminary data.</text>
</comment>
<name>A0ABW1ZN13_9DEIO</name>
<gene>
    <name evidence="1" type="ORF">ACFP90_16075</name>
</gene>
<evidence type="ECO:0000313" key="2">
    <source>
        <dbReference type="Proteomes" id="UP001596317"/>
    </source>
</evidence>
<accession>A0ABW1ZN13</accession>
<dbReference type="InterPro" id="IPR027417">
    <property type="entry name" value="P-loop_NTPase"/>
</dbReference>
<dbReference type="RefSeq" id="WP_380057265.1">
    <property type="nucleotide sequence ID" value="NZ_JBHSWB010000001.1"/>
</dbReference>